<sequence length="468" mass="52000">MEFEESAQLVLQPQQNVEDDNLNEPGSQIIIQQQQQQQQQEQEQLKRRRCTRDRHTKVDGRHRRVRIPITCCPGIFRLTEELGHRSDGQTIQWLLSQVRPDLVLSGRNSGSSNSVPPSLTLPMRKYMPVKMEEDGLLEPKAVTLSPRPTVRATVVQASTVLYDTPATLDKAERLIAGAAAYGSHIVVFPEAFVGGYPHAVMFEGLTDTHLTWENKQFQMYFASAIDVPGPEVDRLAKISGKYKVHLVMGVVERVGYALFSAILFFDSLGRYLGKHRKAMPMASECAVWWSGEKSSLNVYETPIGKIGGLICWDNRMPSLRTQLYSKGIEIYCAPTAEAREIWRASMTHIALEGGCFVLSANQFCRRKDYLQSPECVSGDSNGNTSMDTIMCAGGSIIISPSGTILAGPNYQGESLISADLDLGEIVRAKLDFSGIGHYIGQNCVNQISDIPNPIWYKTAVKSEVLDEL</sequence>
<gene>
    <name evidence="7" type="ORF">SO802_030842</name>
</gene>
<dbReference type="InterPro" id="IPR036526">
    <property type="entry name" value="C-N_Hydrolase_sf"/>
</dbReference>
<evidence type="ECO:0000256" key="1">
    <source>
        <dbReference type="ARBA" id="ARBA00000322"/>
    </source>
</evidence>
<dbReference type="InterPro" id="IPR044149">
    <property type="entry name" value="Nitrilases_CHs"/>
</dbReference>
<feature type="domain" description="CN hydrolase" evidence="5">
    <location>
        <begin position="150"/>
        <end position="422"/>
    </location>
</feature>
<dbReference type="Gene3D" id="3.60.110.10">
    <property type="entry name" value="Carbon-nitrogen hydrolase"/>
    <property type="match status" value="1"/>
</dbReference>
<comment type="catalytic activity">
    <reaction evidence="1">
        <text>3-cyano-L-alanine + 2 H2O = L-aspartate + NH4(+)</text>
        <dbReference type="Rhea" id="RHEA:11188"/>
        <dbReference type="ChEBI" id="CHEBI:15377"/>
        <dbReference type="ChEBI" id="CHEBI:28938"/>
        <dbReference type="ChEBI" id="CHEBI:29991"/>
        <dbReference type="ChEBI" id="CHEBI:77860"/>
        <dbReference type="EC" id="3.5.5.4"/>
    </reaction>
</comment>
<feature type="compositionally biased region" description="Basic residues" evidence="4">
    <location>
        <begin position="46"/>
        <end position="61"/>
    </location>
</feature>
<evidence type="ECO:0000256" key="2">
    <source>
        <dbReference type="ARBA" id="ARBA00008129"/>
    </source>
</evidence>
<dbReference type="PROSITE" id="PS50263">
    <property type="entry name" value="CN_HYDROLASE"/>
    <property type="match status" value="1"/>
</dbReference>
<reference evidence="7 8" key="1">
    <citation type="submission" date="2024-01" db="EMBL/GenBank/DDBJ databases">
        <title>A telomere-to-telomere, gap-free genome of sweet tea (Lithocarpus litseifolius).</title>
        <authorList>
            <person name="Zhou J."/>
        </authorList>
    </citation>
    <scope>NUCLEOTIDE SEQUENCE [LARGE SCALE GENOMIC DNA]</scope>
    <source>
        <strain evidence="7">Zhou-2022a</strain>
        <tissue evidence="7">Leaf</tissue>
    </source>
</reference>
<dbReference type="GO" id="GO:0051410">
    <property type="term" value="P:detoxification of nitrogen compound"/>
    <property type="evidence" value="ECO:0007669"/>
    <property type="project" value="TreeGrafter"/>
</dbReference>
<dbReference type="Proteomes" id="UP001459277">
    <property type="component" value="Unassembled WGS sequence"/>
</dbReference>
<dbReference type="InterPro" id="IPR000132">
    <property type="entry name" value="Nitrilase/CN_hydratase_CS"/>
</dbReference>
<accession>A0AAW2BIK0</accession>
<dbReference type="Pfam" id="PF00795">
    <property type="entry name" value="CN_hydrolase"/>
    <property type="match status" value="1"/>
</dbReference>
<dbReference type="InterPro" id="IPR003010">
    <property type="entry name" value="C-N_Hydrolase"/>
</dbReference>
<evidence type="ECO:0000256" key="3">
    <source>
        <dbReference type="PROSITE-ProRule" id="PRU10139"/>
    </source>
</evidence>
<feature type="active site" description="Proton acceptor" evidence="3">
    <location>
        <position position="190"/>
    </location>
</feature>
<comment type="caution">
    <text evidence="7">The sequence shown here is derived from an EMBL/GenBank/DDBJ whole genome shotgun (WGS) entry which is preliminary data.</text>
</comment>
<dbReference type="SUPFAM" id="SSF56317">
    <property type="entry name" value="Carbon-nitrogen hydrolase"/>
    <property type="match status" value="1"/>
</dbReference>
<evidence type="ECO:0008006" key="9">
    <source>
        <dbReference type="Google" id="ProtNLM"/>
    </source>
</evidence>
<dbReference type="InterPro" id="IPR017887">
    <property type="entry name" value="TF_TCP_subgr"/>
</dbReference>
<dbReference type="PROSITE" id="PS51369">
    <property type="entry name" value="TCP"/>
    <property type="match status" value="1"/>
</dbReference>
<feature type="domain" description="TCP" evidence="6">
    <location>
        <begin position="51"/>
        <end position="105"/>
    </location>
</feature>
<dbReference type="Pfam" id="PF03634">
    <property type="entry name" value="TCP"/>
    <property type="match status" value="1"/>
</dbReference>
<evidence type="ECO:0000313" key="7">
    <source>
        <dbReference type="EMBL" id="KAK9985891.1"/>
    </source>
</evidence>
<proteinExistence type="inferred from homology"/>
<keyword evidence="8" id="KW-1185">Reference proteome</keyword>
<dbReference type="GO" id="GO:0018822">
    <property type="term" value="F:nitrile hydratase activity"/>
    <property type="evidence" value="ECO:0007669"/>
    <property type="project" value="TreeGrafter"/>
</dbReference>
<feature type="compositionally biased region" description="Low complexity" evidence="4">
    <location>
        <begin position="28"/>
        <end position="42"/>
    </location>
</feature>
<protein>
    <recommendedName>
        <fullName evidence="9">CN hydrolase domain-containing protein</fullName>
    </recommendedName>
</protein>
<evidence type="ECO:0000259" key="5">
    <source>
        <dbReference type="PROSITE" id="PS50263"/>
    </source>
</evidence>
<dbReference type="GO" id="GO:0047427">
    <property type="term" value="F:cyanoalanine nitrilase activity"/>
    <property type="evidence" value="ECO:0007669"/>
    <property type="project" value="UniProtKB-EC"/>
</dbReference>
<dbReference type="EMBL" id="JAZDWU010000011">
    <property type="protein sequence ID" value="KAK9985891.1"/>
    <property type="molecule type" value="Genomic_DNA"/>
</dbReference>
<evidence type="ECO:0000259" key="6">
    <source>
        <dbReference type="PROSITE" id="PS51369"/>
    </source>
</evidence>
<dbReference type="PANTHER" id="PTHR46044">
    <property type="entry name" value="NITRILASE"/>
    <property type="match status" value="1"/>
</dbReference>
<organism evidence="7 8">
    <name type="scientific">Lithocarpus litseifolius</name>
    <dbReference type="NCBI Taxonomy" id="425828"/>
    <lineage>
        <taxon>Eukaryota</taxon>
        <taxon>Viridiplantae</taxon>
        <taxon>Streptophyta</taxon>
        <taxon>Embryophyta</taxon>
        <taxon>Tracheophyta</taxon>
        <taxon>Spermatophyta</taxon>
        <taxon>Magnoliopsida</taxon>
        <taxon>eudicotyledons</taxon>
        <taxon>Gunneridae</taxon>
        <taxon>Pentapetalae</taxon>
        <taxon>rosids</taxon>
        <taxon>fabids</taxon>
        <taxon>Fagales</taxon>
        <taxon>Fagaceae</taxon>
        <taxon>Lithocarpus</taxon>
    </lineage>
</organism>
<evidence type="ECO:0000313" key="8">
    <source>
        <dbReference type="Proteomes" id="UP001459277"/>
    </source>
</evidence>
<dbReference type="PANTHER" id="PTHR46044:SF8">
    <property type="entry name" value="BIFUNCTIONAL NITRILASE_NITRILE HYDRATASE NIT4B"/>
    <property type="match status" value="1"/>
</dbReference>
<name>A0AAW2BIK0_9ROSI</name>
<dbReference type="AlphaFoldDB" id="A0AAW2BIK0"/>
<evidence type="ECO:0000256" key="4">
    <source>
        <dbReference type="SAM" id="MobiDB-lite"/>
    </source>
</evidence>
<feature type="region of interest" description="Disordered" evidence="4">
    <location>
        <begin position="1"/>
        <end position="61"/>
    </location>
</feature>
<comment type="similarity">
    <text evidence="2">Belongs to the carbon-nitrogen hydrolase superfamily. Nitrilase family.</text>
</comment>
<dbReference type="PROSITE" id="PS00920">
    <property type="entry name" value="NITRIL_CHT_1"/>
    <property type="match status" value="1"/>
</dbReference>
<dbReference type="CDD" id="cd07564">
    <property type="entry name" value="nitrilases_CHs"/>
    <property type="match status" value="1"/>
</dbReference>